<dbReference type="PATRIC" id="fig|378806.16.peg.2387"/>
<feature type="compositionally biased region" description="Basic and acidic residues" evidence="1">
    <location>
        <begin position="289"/>
        <end position="301"/>
    </location>
</feature>
<feature type="transmembrane region" description="Helical" evidence="2">
    <location>
        <begin position="550"/>
        <end position="567"/>
    </location>
</feature>
<feature type="region of interest" description="Disordered" evidence="1">
    <location>
        <begin position="122"/>
        <end position="173"/>
    </location>
</feature>
<dbReference type="SMART" id="SM00044">
    <property type="entry name" value="CYCc"/>
    <property type="match status" value="1"/>
</dbReference>
<keyword evidence="2" id="KW-0812">Transmembrane</keyword>
<feature type="compositionally biased region" description="Basic and acidic residues" evidence="1">
    <location>
        <begin position="209"/>
        <end position="222"/>
    </location>
</feature>
<dbReference type="PROSITE" id="PS50125">
    <property type="entry name" value="GUANYLATE_CYCLASE_2"/>
    <property type="match status" value="1"/>
</dbReference>
<reference evidence="4 5" key="1">
    <citation type="submission" date="2006-04" db="EMBL/GenBank/DDBJ databases">
        <authorList>
            <person name="Nierman W.C."/>
        </authorList>
    </citation>
    <scope>NUCLEOTIDE SEQUENCE [LARGE SCALE GENOMIC DNA]</scope>
    <source>
        <strain evidence="4 5">DW4/3-1</strain>
    </source>
</reference>
<evidence type="ECO:0000313" key="5">
    <source>
        <dbReference type="Proteomes" id="UP000032702"/>
    </source>
</evidence>
<keyword evidence="4" id="KW-0456">Lyase</keyword>
<feature type="transmembrane region" description="Helical" evidence="2">
    <location>
        <begin position="579"/>
        <end position="597"/>
    </location>
</feature>
<name>Q08SQ6_STIAD</name>
<feature type="domain" description="Guanylate cyclase" evidence="3">
    <location>
        <begin position="696"/>
        <end position="829"/>
    </location>
</feature>
<dbReference type="InterPro" id="IPR050697">
    <property type="entry name" value="Adenylyl/Guanylyl_Cyclase_3/4"/>
</dbReference>
<feature type="compositionally biased region" description="Basic and acidic residues" evidence="1">
    <location>
        <begin position="123"/>
        <end position="153"/>
    </location>
</feature>
<dbReference type="PANTHER" id="PTHR43081">
    <property type="entry name" value="ADENYLATE CYCLASE, TERMINAL-DIFFERENTIATION SPECIFIC-RELATED"/>
    <property type="match status" value="1"/>
</dbReference>
<keyword evidence="2" id="KW-0472">Membrane</keyword>
<dbReference type="EMBL" id="AAMD01000159">
    <property type="protein sequence ID" value="EAU63509.1"/>
    <property type="molecule type" value="Genomic_DNA"/>
</dbReference>
<dbReference type="Pfam" id="PF00211">
    <property type="entry name" value="Guanylate_cyc"/>
    <property type="match status" value="1"/>
</dbReference>
<dbReference type="InterPro" id="IPR029787">
    <property type="entry name" value="Nucleotide_cyclase"/>
</dbReference>
<keyword evidence="2" id="KW-1133">Transmembrane helix</keyword>
<feature type="region of interest" description="Disordered" evidence="1">
    <location>
        <begin position="1"/>
        <end position="23"/>
    </location>
</feature>
<feature type="transmembrane region" description="Helical" evidence="2">
    <location>
        <begin position="627"/>
        <end position="649"/>
    </location>
</feature>
<evidence type="ECO:0000313" key="4">
    <source>
        <dbReference type="EMBL" id="EAU63509.1"/>
    </source>
</evidence>
<feature type="compositionally biased region" description="Basic residues" evidence="1">
    <location>
        <begin position="240"/>
        <end position="251"/>
    </location>
</feature>
<evidence type="ECO:0000259" key="3">
    <source>
        <dbReference type="PROSITE" id="PS50125"/>
    </source>
</evidence>
<dbReference type="EC" id="4.6.1.1" evidence="4"/>
<organism evidence="4 5">
    <name type="scientific">Stigmatella aurantiaca (strain DW4/3-1)</name>
    <dbReference type="NCBI Taxonomy" id="378806"/>
    <lineage>
        <taxon>Bacteria</taxon>
        <taxon>Pseudomonadati</taxon>
        <taxon>Myxococcota</taxon>
        <taxon>Myxococcia</taxon>
        <taxon>Myxococcales</taxon>
        <taxon>Cystobacterineae</taxon>
        <taxon>Archangiaceae</taxon>
        <taxon>Stigmatella</taxon>
    </lineage>
</organism>
<dbReference type="PANTHER" id="PTHR43081:SF1">
    <property type="entry name" value="ADENYLATE CYCLASE, TERMINAL-DIFFERENTIATION SPECIFIC"/>
    <property type="match status" value="1"/>
</dbReference>
<evidence type="ECO:0000256" key="2">
    <source>
        <dbReference type="SAM" id="Phobius"/>
    </source>
</evidence>
<feature type="region of interest" description="Disordered" evidence="1">
    <location>
        <begin position="190"/>
        <end position="366"/>
    </location>
</feature>
<dbReference type="GO" id="GO:0004016">
    <property type="term" value="F:adenylate cyclase activity"/>
    <property type="evidence" value="ECO:0007669"/>
    <property type="project" value="UniProtKB-EC"/>
</dbReference>
<dbReference type="SUPFAM" id="SSF55073">
    <property type="entry name" value="Nucleotide cyclase"/>
    <property type="match status" value="1"/>
</dbReference>
<feature type="compositionally biased region" description="Basic and acidic residues" evidence="1">
    <location>
        <begin position="356"/>
        <end position="365"/>
    </location>
</feature>
<dbReference type="GO" id="GO:0035556">
    <property type="term" value="P:intracellular signal transduction"/>
    <property type="evidence" value="ECO:0007669"/>
    <property type="project" value="InterPro"/>
</dbReference>
<dbReference type="AlphaFoldDB" id="Q08SQ6"/>
<comment type="caution">
    <text evidence="4">The sequence shown here is derived from an EMBL/GenBank/DDBJ whole genome shotgun (WGS) entry which is preliminary data.</text>
</comment>
<evidence type="ECO:0000256" key="1">
    <source>
        <dbReference type="SAM" id="MobiDB-lite"/>
    </source>
</evidence>
<dbReference type="InterPro" id="IPR001054">
    <property type="entry name" value="A/G_cyclase"/>
</dbReference>
<dbReference type="CDD" id="cd07302">
    <property type="entry name" value="CHD"/>
    <property type="match status" value="1"/>
</dbReference>
<feature type="region of interest" description="Disordered" evidence="1">
    <location>
        <begin position="388"/>
        <end position="441"/>
    </location>
</feature>
<dbReference type="GO" id="GO:0009190">
    <property type="term" value="P:cyclic nucleotide biosynthetic process"/>
    <property type="evidence" value="ECO:0007669"/>
    <property type="project" value="InterPro"/>
</dbReference>
<proteinExistence type="predicted"/>
<accession>Q08SQ6</accession>
<sequence>MHAQPTFERLGGRHEAPVVGVDGVARKMRRGGMEGEQGGPLPRLGEQPCREPLRVAHRIMNARQRTVVGELGQPRGPECMVREEAHAPVAQLFQQEVHGAPGRLEARGETGVWPLRVKARAVGGEHRAPPRLREAPGEGGQRERARLSGERVAHPRAVRPAPGEQRAPGRLGLSNRRIGLGEERGALLQKPLQGGRHVSRSPQHPQPVRTERVHADQDDERVPGLPDQGPRTPRREQRHGAPRGRHGRHGPGSRTHPPSPHRQGDPHPQARGQAGMPRRPMVHQPGQHGPEHGHIVEERGPVDGPVPGLERQQQAPGRHRPEPPHPTPCPNASSRQGPQHRPSQDVHPGDPCEQARQQRPDDAHQRRVGPLHIHADSNTRRAQQTLCFPGEQPQPQPGPQQGRGQQPAKQARRGTRGHGVLQPLSESKDCLQPGKRLHPTPNVRLLSTHANMHRVRHYPPGGCPRAMMDAAGRTTQETLARTLESEQGHNALNLSWVRLLATSAVLIVSLYFGRVRGMTDWDVYTPPFAAYWSVTALTLVALYRFERLRRWAGLSLALVDVPAIYWLQHIALPLSPSPGGVAGFTLGLYATLILLSALSLRRTMTLVVTACAAVGEVALQREAHISLGAQLTAVVVLGACAAGACHLLLRIRTLLTTATQQELKRARLGRYFSPAVAERLQDLDRSETSPELREVTLLFADIRDFTSLSERLRPEQVVTLLNEYYGRMVEVVFRHGGTLDKFIGDALMVYFGAPIADPAHARRGVQCALDMVQELETVNALRSARGEPCLRIGVGVHTGPAVLGNIGSATRRLEYTAIGDTVNLASRIESLTKTRDVPILASRATREQAGDTFLWNEMAPASVPGKSQPVAIFTPRNRTPAQQAGAPAAA</sequence>
<dbReference type="Proteomes" id="UP000032702">
    <property type="component" value="Unassembled WGS sequence"/>
</dbReference>
<dbReference type="Gene3D" id="3.30.70.1230">
    <property type="entry name" value="Nucleotide cyclase"/>
    <property type="match status" value="1"/>
</dbReference>
<feature type="transmembrane region" description="Helical" evidence="2">
    <location>
        <begin position="524"/>
        <end position="543"/>
    </location>
</feature>
<protein>
    <submittedName>
        <fullName evidence="4">Adenylate cyclase 1</fullName>
        <ecNumber evidence="4">4.6.1.1</ecNumber>
    </submittedName>
</protein>
<gene>
    <name evidence="4" type="ORF">STIAU_4864</name>
</gene>
<feature type="region of interest" description="Disordered" evidence="1">
    <location>
        <begin position="29"/>
        <end position="48"/>
    </location>
</feature>